<protein>
    <submittedName>
        <fullName evidence="1">Uncharacterized protein</fullName>
    </submittedName>
</protein>
<accession>A0A0D6QAR2</accession>
<dbReference type="Proteomes" id="UP000032683">
    <property type="component" value="Unassembled WGS sequence"/>
</dbReference>
<evidence type="ECO:0000313" key="2">
    <source>
        <dbReference type="Proteomes" id="UP000032683"/>
    </source>
</evidence>
<dbReference type="RefSeq" id="WP_048856740.1">
    <property type="nucleotide sequence ID" value="NZ_BANJ01000046.1"/>
</dbReference>
<organism evidence="1 2">
    <name type="scientific">Komagataeibacter xylinus NBRC 13693</name>
    <dbReference type="NCBI Taxonomy" id="1234668"/>
    <lineage>
        <taxon>Bacteria</taxon>
        <taxon>Pseudomonadati</taxon>
        <taxon>Pseudomonadota</taxon>
        <taxon>Alphaproteobacteria</taxon>
        <taxon>Acetobacterales</taxon>
        <taxon>Acetobacteraceae</taxon>
        <taxon>Komagataeibacter</taxon>
    </lineage>
</organism>
<proteinExistence type="predicted"/>
<dbReference type="EMBL" id="BANJ01000046">
    <property type="protein sequence ID" value="GAO00424.1"/>
    <property type="molecule type" value="Genomic_DNA"/>
</dbReference>
<dbReference type="InterPro" id="IPR027417">
    <property type="entry name" value="P-loop_NTPase"/>
</dbReference>
<sequence>MTARESKTATKETVKAQPTLMMAIGRQRVGKTTFLKVLTELTQQQGGHPEIWNTDSLNKSNTIASLGDYVLEPATVTAKGQAAWLEQRIEQLVETQNDAILDIGGGWTAVHELVKASPLVAQLEELGINLVTVFMIGSEHADIDYLEDLQANRGFIPKNTVIVINEALLSGRVDASDEIRHILQYPAIEGALGRGAVYGVFPALDGIKRVSDRGQSFMDFAANRPANGFPTSSFFDRCRVSRWLRRDVPKFLAALGPDYLPRMPAGLPEVIGVGV</sequence>
<comment type="caution">
    <text evidence="1">The sequence shown here is derived from an EMBL/GenBank/DDBJ whole genome shotgun (WGS) entry which is preliminary data.</text>
</comment>
<reference evidence="1 2" key="1">
    <citation type="submission" date="2012-11" db="EMBL/GenBank/DDBJ databases">
        <title>Whole genome sequence of Gluconacetobacter xylinus NBRC 13693.</title>
        <authorList>
            <person name="Azuma Y."/>
            <person name="Higashiura N."/>
            <person name="Hirakawa H."/>
            <person name="Matsushita K."/>
        </authorList>
    </citation>
    <scope>NUCLEOTIDE SEQUENCE [LARGE SCALE GENOMIC DNA]</scope>
    <source>
        <strain evidence="1 2">NBRC 13693</strain>
    </source>
</reference>
<evidence type="ECO:0000313" key="1">
    <source>
        <dbReference type="EMBL" id="GAO00424.1"/>
    </source>
</evidence>
<name>A0A0D6QAR2_KOMXY</name>
<dbReference type="SUPFAM" id="SSF52540">
    <property type="entry name" value="P-loop containing nucleoside triphosphate hydrolases"/>
    <property type="match status" value="1"/>
</dbReference>
<dbReference type="AlphaFoldDB" id="A0A0D6QAR2"/>
<gene>
    <name evidence="1" type="ORF">Gxy13693_046_050</name>
</gene>